<evidence type="ECO:0000256" key="1">
    <source>
        <dbReference type="ARBA" id="ARBA00008950"/>
    </source>
</evidence>
<comment type="caution">
    <text evidence="4">The sequence shown here is derived from an EMBL/GenBank/DDBJ whole genome shotgun (WGS) entry which is preliminary data.</text>
</comment>
<organism evidence="4 5">
    <name type="scientific">Candidatus Brocadia sinica JPN1</name>
    <dbReference type="NCBI Taxonomy" id="1197129"/>
    <lineage>
        <taxon>Bacteria</taxon>
        <taxon>Pseudomonadati</taxon>
        <taxon>Planctomycetota</taxon>
        <taxon>Candidatus Brocadiia</taxon>
        <taxon>Candidatus Brocadiales</taxon>
        <taxon>Candidatus Brocadiaceae</taxon>
        <taxon>Candidatus Brocadia</taxon>
    </lineage>
</organism>
<gene>
    <name evidence="4" type="ORF">BROSI_A3282</name>
</gene>
<evidence type="ECO:0000313" key="5">
    <source>
        <dbReference type="Proteomes" id="UP000032309"/>
    </source>
</evidence>
<dbReference type="SUPFAM" id="SSF56300">
    <property type="entry name" value="Metallo-dependent phosphatases"/>
    <property type="match status" value="1"/>
</dbReference>
<proteinExistence type="inferred from homology"/>
<name>A0ABQ0K1V0_9BACT</name>
<comment type="cofactor">
    <cofactor evidence="2">
        <name>a divalent metal cation</name>
        <dbReference type="ChEBI" id="CHEBI:60240"/>
    </cofactor>
</comment>
<keyword evidence="2" id="KW-0479">Metal-binding</keyword>
<sequence>MKILILSDIHGNIAALDAVRERADMVFCLGDLVNYGPYPRACIERIRGLTDKVVRGNHDNAVGRDMDCGCSIRYKELSDAGKIFTKAVLNPGEKEFLGNLPTTLNLEIEGKKFVLSHGSPGGDMYKYLRPDVSDEQLESELKDMSADIVFIGHTHLPMVREIDGTIVVNPGSVGQPRDGVPMASYAVWEDSHIEIKRVRYDIEATVKGLEATNIPSVQVSMLAKILRDGGM</sequence>
<protein>
    <recommendedName>
        <fullName evidence="2">Phosphoesterase</fullName>
        <ecNumber evidence="2">3.1.4.-</ecNumber>
    </recommendedName>
</protein>
<dbReference type="EC" id="3.1.4.-" evidence="2"/>
<dbReference type="InterPro" id="IPR029052">
    <property type="entry name" value="Metallo-depent_PP-like"/>
</dbReference>
<evidence type="ECO:0000259" key="3">
    <source>
        <dbReference type="Pfam" id="PF12850"/>
    </source>
</evidence>
<dbReference type="PIRSF" id="PIRSF000883">
    <property type="entry name" value="Pesterase_MJ0912"/>
    <property type="match status" value="1"/>
</dbReference>
<keyword evidence="5" id="KW-1185">Reference proteome</keyword>
<dbReference type="RefSeq" id="WP_052564698.1">
    <property type="nucleotide sequence ID" value="NZ_BAFN01000001.1"/>
</dbReference>
<comment type="similarity">
    <text evidence="1 2">Belongs to the metallophosphoesterase superfamily. YfcE family.</text>
</comment>
<dbReference type="Proteomes" id="UP000032309">
    <property type="component" value="Unassembled WGS sequence"/>
</dbReference>
<evidence type="ECO:0000313" key="4">
    <source>
        <dbReference type="EMBL" id="GAN34739.1"/>
    </source>
</evidence>
<dbReference type="Gene3D" id="3.60.21.10">
    <property type="match status" value="1"/>
</dbReference>
<reference evidence="5" key="1">
    <citation type="journal article" date="2015" name="Genome Announc.">
        <title>Draft Genome Sequence of an Anaerobic Ammonium-Oxidizing Bacterium, "Candidatus Brocadia sinica".</title>
        <authorList>
            <person name="Oshiki M."/>
            <person name="Shinyako-Hata K."/>
            <person name="Satoh H."/>
            <person name="Okabe S."/>
        </authorList>
    </citation>
    <scope>NUCLEOTIDE SEQUENCE [LARGE SCALE GENOMIC DNA]</scope>
    <source>
        <strain evidence="5">JPN1</strain>
    </source>
</reference>
<dbReference type="InterPro" id="IPR011152">
    <property type="entry name" value="Pesterase_MJ0912"/>
</dbReference>
<accession>A0ABQ0K1V0</accession>
<dbReference type="InterPro" id="IPR000979">
    <property type="entry name" value="Phosphodiesterase_MJ0936/Vps29"/>
</dbReference>
<dbReference type="PANTHER" id="PTHR42850">
    <property type="entry name" value="METALLOPHOSPHOESTERASE"/>
    <property type="match status" value="1"/>
</dbReference>
<dbReference type="NCBIfam" id="TIGR00040">
    <property type="entry name" value="yfcE"/>
    <property type="match status" value="1"/>
</dbReference>
<dbReference type="Pfam" id="PF12850">
    <property type="entry name" value="Metallophos_2"/>
    <property type="match status" value="1"/>
</dbReference>
<dbReference type="EMBL" id="BAFN01000001">
    <property type="protein sequence ID" value="GAN34739.1"/>
    <property type="molecule type" value="Genomic_DNA"/>
</dbReference>
<dbReference type="PANTHER" id="PTHR42850:SF2">
    <property type="entry name" value="BLL5683 PROTEIN"/>
    <property type="match status" value="1"/>
</dbReference>
<evidence type="ECO:0000256" key="2">
    <source>
        <dbReference type="RuleBase" id="RU362039"/>
    </source>
</evidence>
<feature type="domain" description="Calcineurin-like phosphoesterase" evidence="3">
    <location>
        <begin position="1"/>
        <end position="188"/>
    </location>
</feature>
<dbReference type="InterPro" id="IPR024654">
    <property type="entry name" value="Calcineurin-like_PHP_lpxH"/>
</dbReference>
<dbReference type="InterPro" id="IPR050126">
    <property type="entry name" value="Ap4A_hydrolase"/>
</dbReference>